<sequence>MEFLSITLNFFASLLIFILIFITSFLIKIYAGKSVGDPKYPPVLGTVFHQLLYLGRLYDHQTQFAKKHPTYRLLAPDQSEVYTIDPRNIEHILKTNFYKYDKGDYHRTTLRELFGHGIFIADGEQWKQQRKLASFEFSTRVLRDFSCAVFRTSAKKLVRIVADFSDAKQAFDIHDLLMRHGLDSIFKVGFGVDFNCMDGSSSEDGAKFIKAFDAANERVTLRYMDPLWKLKRILSLGPEAAFKQNIQIMDKFVRRLIQQKHQLLLEKQHSMEKQDILSRFLEASKKDPEHMNDEYVKDITLNFMLAGKDTTANAITWFICCLCKNPIVQEKIVQEVKQVLFNSDDDDDTRFDVDTFVDRLTNETIEKMNYLHAALSETLRLYPAVPVDGRSAMADDILPDGYRVMKGDNVYYLAYAMGRMQSIWGDDAEEFRPERWLENGVFRPESSLKFIAFHAGPRTCLGKEFAYRQMKIVAVALLYLFQFKLADETRKVTYRPMLTLHIDGGLHVYAIPRINPEALNIF</sequence>
<dbReference type="AlphaFoldDB" id="A0A9Q1JL55"/>
<keyword evidence="8" id="KW-0812">Transmembrane</keyword>
<dbReference type="GO" id="GO:0006629">
    <property type="term" value="P:lipid metabolic process"/>
    <property type="evidence" value="ECO:0007669"/>
    <property type="project" value="UniProtKB-ARBA"/>
</dbReference>
<reference evidence="9" key="1">
    <citation type="submission" date="2022-04" db="EMBL/GenBank/DDBJ databases">
        <title>Carnegiea gigantea Genome sequencing and assembly v2.</title>
        <authorList>
            <person name="Copetti D."/>
            <person name="Sanderson M.J."/>
            <person name="Burquez A."/>
            <person name="Wojciechowski M.F."/>
        </authorList>
    </citation>
    <scope>NUCLEOTIDE SEQUENCE</scope>
    <source>
        <strain evidence="9">SGP5-SGP5p</strain>
        <tissue evidence="9">Aerial part</tissue>
    </source>
</reference>
<feature type="binding site" description="axial binding residue" evidence="6">
    <location>
        <position position="460"/>
    </location>
    <ligand>
        <name>heme</name>
        <dbReference type="ChEBI" id="CHEBI:30413"/>
    </ligand>
    <ligandPart>
        <name>Fe</name>
        <dbReference type="ChEBI" id="CHEBI:18248"/>
    </ligandPart>
</feature>
<keyword evidence="5 6" id="KW-0408">Iron</keyword>
<accession>A0A9Q1JL55</accession>
<dbReference type="InterPro" id="IPR036396">
    <property type="entry name" value="Cyt_P450_sf"/>
</dbReference>
<keyword evidence="10" id="KW-1185">Reference proteome</keyword>
<keyword evidence="8" id="KW-0472">Membrane</keyword>
<evidence type="ECO:0008006" key="11">
    <source>
        <dbReference type="Google" id="ProtNLM"/>
    </source>
</evidence>
<feature type="transmembrane region" description="Helical" evidence="8">
    <location>
        <begin position="6"/>
        <end position="31"/>
    </location>
</feature>
<dbReference type="InterPro" id="IPR002401">
    <property type="entry name" value="Cyt_P450_E_grp-I"/>
</dbReference>
<dbReference type="Proteomes" id="UP001153076">
    <property type="component" value="Unassembled WGS sequence"/>
</dbReference>
<dbReference type="PRINTS" id="PR00463">
    <property type="entry name" value="EP450I"/>
</dbReference>
<keyword evidence="7" id="KW-0503">Monooxygenase</keyword>
<dbReference type="Pfam" id="PF00067">
    <property type="entry name" value="p450"/>
    <property type="match status" value="1"/>
</dbReference>
<evidence type="ECO:0000256" key="5">
    <source>
        <dbReference type="ARBA" id="ARBA00023004"/>
    </source>
</evidence>
<protein>
    <recommendedName>
        <fullName evidence="11">Cytochrome P450</fullName>
    </recommendedName>
</protein>
<evidence type="ECO:0000256" key="1">
    <source>
        <dbReference type="ARBA" id="ARBA00001971"/>
    </source>
</evidence>
<proteinExistence type="inferred from homology"/>
<evidence type="ECO:0000256" key="4">
    <source>
        <dbReference type="ARBA" id="ARBA00023002"/>
    </source>
</evidence>
<keyword evidence="8" id="KW-1133">Transmembrane helix</keyword>
<evidence type="ECO:0000256" key="2">
    <source>
        <dbReference type="ARBA" id="ARBA00010617"/>
    </source>
</evidence>
<dbReference type="GO" id="GO:0016705">
    <property type="term" value="F:oxidoreductase activity, acting on paired donors, with incorporation or reduction of molecular oxygen"/>
    <property type="evidence" value="ECO:0007669"/>
    <property type="project" value="InterPro"/>
</dbReference>
<keyword evidence="6 7" id="KW-0349">Heme</keyword>
<dbReference type="SUPFAM" id="SSF48264">
    <property type="entry name" value="Cytochrome P450"/>
    <property type="match status" value="1"/>
</dbReference>
<dbReference type="EMBL" id="JAKOGI010002258">
    <property type="protein sequence ID" value="KAJ8422420.1"/>
    <property type="molecule type" value="Genomic_DNA"/>
</dbReference>
<comment type="similarity">
    <text evidence="2 7">Belongs to the cytochrome P450 family.</text>
</comment>
<dbReference type="OrthoDB" id="1470350at2759"/>
<dbReference type="PANTHER" id="PTHR24296">
    <property type="entry name" value="CYTOCHROME P450"/>
    <property type="match status" value="1"/>
</dbReference>
<evidence type="ECO:0000256" key="8">
    <source>
        <dbReference type="SAM" id="Phobius"/>
    </source>
</evidence>
<keyword evidence="4 7" id="KW-0560">Oxidoreductase</keyword>
<dbReference type="InterPro" id="IPR001128">
    <property type="entry name" value="Cyt_P450"/>
</dbReference>
<dbReference type="Gene3D" id="1.10.630.10">
    <property type="entry name" value="Cytochrome P450"/>
    <property type="match status" value="1"/>
</dbReference>
<name>A0A9Q1JL55_9CARY</name>
<dbReference type="InterPro" id="IPR017972">
    <property type="entry name" value="Cyt_P450_CS"/>
</dbReference>
<comment type="caution">
    <text evidence="9">The sequence shown here is derived from an EMBL/GenBank/DDBJ whole genome shotgun (WGS) entry which is preliminary data.</text>
</comment>
<comment type="cofactor">
    <cofactor evidence="1 6">
        <name>heme</name>
        <dbReference type="ChEBI" id="CHEBI:30413"/>
    </cofactor>
</comment>
<evidence type="ECO:0000256" key="6">
    <source>
        <dbReference type="PIRSR" id="PIRSR602401-1"/>
    </source>
</evidence>
<dbReference type="PRINTS" id="PR00385">
    <property type="entry name" value="P450"/>
</dbReference>
<keyword evidence="3 6" id="KW-0479">Metal-binding</keyword>
<organism evidence="9 10">
    <name type="scientific">Carnegiea gigantea</name>
    <dbReference type="NCBI Taxonomy" id="171969"/>
    <lineage>
        <taxon>Eukaryota</taxon>
        <taxon>Viridiplantae</taxon>
        <taxon>Streptophyta</taxon>
        <taxon>Embryophyta</taxon>
        <taxon>Tracheophyta</taxon>
        <taxon>Spermatophyta</taxon>
        <taxon>Magnoliopsida</taxon>
        <taxon>eudicotyledons</taxon>
        <taxon>Gunneridae</taxon>
        <taxon>Pentapetalae</taxon>
        <taxon>Caryophyllales</taxon>
        <taxon>Cactineae</taxon>
        <taxon>Cactaceae</taxon>
        <taxon>Cactoideae</taxon>
        <taxon>Echinocereeae</taxon>
        <taxon>Carnegiea</taxon>
    </lineage>
</organism>
<evidence type="ECO:0000256" key="7">
    <source>
        <dbReference type="RuleBase" id="RU000461"/>
    </source>
</evidence>
<dbReference type="CDD" id="cd11064">
    <property type="entry name" value="CYP86A"/>
    <property type="match status" value="1"/>
</dbReference>
<dbReference type="GO" id="GO:0005506">
    <property type="term" value="F:iron ion binding"/>
    <property type="evidence" value="ECO:0007669"/>
    <property type="project" value="InterPro"/>
</dbReference>
<gene>
    <name evidence="9" type="ORF">Cgig2_003000</name>
</gene>
<dbReference type="PROSITE" id="PS00086">
    <property type="entry name" value="CYTOCHROME_P450"/>
    <property type="match status" value="1"/>
</dbReference>
<evidence type="ECO:0000313" key="9">
    <source>
        <dbReference type="EMBL" id="KAJ8422420.1"/>
    </source>
</evidence>
<evidence type="ECO:0000313" key="10">
    <source>
        <dbReference type="Proteomes" id="UP001153076"/>
    </source>
</evidence>
<evidence type="ECO:0000256" key="3">
    <source>
        <dbReference type="ARBA" id="ARBA00022723"/>
    </source>
</evidence>
<dbReference type="GO" id="GO:0020037">
    <property type="term" value="F:heme binding"/>
    <property type="evidence" value="ECO:0007669"/>
    <property type="project" value="InterPro"/>
</dbReference>
<dbReference type="GO" id="GO:0004497">
    <property type="term" value="F:monooxygenase activity"/>
    <property type="evidence" value="ECO:0007669"/>
    <property type="project" value="UniProtKB-KW"/>
</dbReference>